<comment type="caution">
    <text evidence="6">The sequence shown here is derived from an EMBL/GenBank/DDBJ whole genome shotgun (WGS) entry which is preliminary data.</text>
</comment>
<evidence type="ECO:0000256" key="4">
    <source>
        <dbReference type="ARBA" id="ARBA00023136"/>
    </source>
</evidence>
<dbReference type="Gene3D" id="1.50.10.150">
    <property type="entry name" value="Voltage-dependent anion channel"/>
    <property type="match status" value="1"/>
</dbReference>
<dbReference type="InterPro" id="IPR038665">
    <property type="entry name" value="Voltage-dep_anion_channel_sf"/>
</dbReference>
<comment type="subcellular location">
    <subcellularLocation>
        <location evidence="1">Membrane</location>
        <topology evidence="1">Multi-pass membrane protein</topology>
    </subcellularLocation>
</comment>
<organism evidence="6 7">
    <name type="scientific">Mycobacterium kyorinense</name>
    <dbReference type="NCBI Taxonomy" id="487514"/>
    <lineage>
        <taxon>Bacteria</taxon>
        <taxon>Bacillati</taxon>
        <taxon>Actinomycetota</taxon>
        <taxon>Actinomycetes</taxon>
        <taxon>Mycobacteriales</taxon>
        <taxon>Mycobacteriaceae</taxon>
        <taxon>Mycobacterium</taxon>
    </lineage>
</organism>
<keyword evidence="4 5" id="KW-0472">Membrane</keyword>
<accession>A0A1A2ZGI8</accession>
<evidence type="ECO:0000256" key="5">
    <source>
        <dbReference type="SAM" id="Phobius"/>
    </source>
</evidence>
<evidence type="ECO:0000313" key="6">
    <source>
        <dbReference type="EMBL" id="OBI49375.1"/>
    </source>
</evidence>
<feature type="transmembrane region" description="Helical" evidence="5">
    <location>
        <begin position="265"/>
        <end position="285"/>
    </location>
</feature>
<dbReference type="EMBL" id="LZKJ01000064">
    <property type="protein sequence ID" value="OBI49375.1"/>
    <property type="molecule type" value="Genomic_DNA"/>
</dbReference>
<feature type="transmembrane region" description="Helical" evidence="5">
    <location>
        <begin position="98"/>
        <end position="117"/>
    </location>
</feature>
<gene>
    <name evidence="6" type="ORF">A5707_17040</name>
</gene>
<dbReference type="OrthoDB" id="958273at2"/>
<dbReference type="GO" id="GO:0016020">
    <property type="term" value="C:membrane"/>
    <property type="evidence" value="ECO:0007669"/>
    <property type="project" value="UniProtKB-SubCell"/>
</dbReference>
<keyword evidence="2 5" id="KW-0812">Transmembrane</keyword>
<dbReference type="Proteomes" id="UP000093592">
    <property type="component" value="Unassembled WGS sequence"/>
</dbReference>
<keyword evidence="3 5" id="KW-1133">Transmembrane helix</keyword>
<sequence length="337" mass="36961">MKIRLIAITLTPDVFSAVMATGILSIAAHNHHYPWLSGTLGILASLGLLALVALVLIGVAARRQIVPWDLRDPDITLRLFTFVAGCAVLDSRLVSHPIVVRALGAIALLSWLVLIVLTARNMSGHGWPALRDRVHGAWELASVGSSGLAIVAAQAAHHTGHRWWLMVALPIWGIAIVIYCVMTWLMLWRAVAERQDRDGFEPDTWILMGGLAIATLAGDYIHSQAPHWLAGGVRTVTVVTWVAATLWIPPLIYFGLHRISQRPEVLQFTGVWWTLVFPLGMYSAATDAMAGELQQRSLHTISLVFFWDALAAWVIVVAAGLLRIWRRVRQGVQGSGS</sequence>
<dbReference type="AlphaFoldDB" id="A0A1A2ZGI8"/>
<name>A0A1A2ZGI8_9MYCO</name>
<feature type="transmembrane region" description="Helical" evidence="5">
    <location>
        <begin position="163"/>
        <end position="185"/>
    </location>
</feature>
<proteinExistence type="predicted"/>
<dbReference type="Pfam" id="PF03595">
    <property type="entry name" value="SLAC1"/>
    <property type="match status" value="1"/>
</dbReference>
<dbReference type="InterPro" id="IPR004695">
    <property type="entry name" value="SLAC1/Mae1/Ssu1/TehA"/>
</dbReference>
<evidence type="ECO:0000256" key="2">
    <source>
        <dbReference type="ARBA" id="ARBA00022692"/>
    </source>
</evidence>
<evidence type="ECO:0000256" key="3">
    <source>
        <dbReference type="ARBA" id="ARBA00022989"/>
    </source>
</evidence>
<reference evidence="7" key="1">
    <citation type="submission" date="2016-06" db="EMBL/GenBank/DDBJ databases">
        <authorList>
            <person name="Sutton G."/>
            <person name="Brinkac L."/>
            <person name="Sanka R."/>
            <person name="Adams M."/>
            <person name="Lau E."/>
            <person name="Sam S."/>
            <person name="Sreng N."/>
            <person name="Him V."/>
            <person name="Kerleguer A."/>
            <person name="Cheng S."/>
        </authorList>
    </citation>
    <scope>NUCLEOTIDE SEQUENCE [LARGE SCALE GENOMIC DNA]</scope>
    <source>
        <strain evidence="7">E861</strain>
    </source>
</reference>
<dbReference type="RefSeq" id="WP_065013732.1">
    <property type="nucleotide sequence ID" value="NZ_LZKJ01000064.1"/>
</dbReference>
<evidence type="ECO:0000313" key="7">
    <source>
        <dbReference type="Proteomes" id="UP000093592"/>
    </source>
</evidence>
<feature type="transmembrane region" description="Helical" evidence="5">
    <location>
        <begin position="205"/>
        <end position="222"/>
    </location>
</feature>
<feature type="transmembrane region" description="Helical" evidence="5">
    <location>
        <begin position="305"/>
        <end position="325"/>
    </location>
</feature>
<feature type="transmembrane region" description="Helical" evidence="5">
    <location>
        <begin position="228"/>
        <end position="253"/>
    </location>
</feature>
<feature type="transmembrane region" description="Helical" evidence="5">
    <location>
        <begin position="40"/>
        <end position="63"/>
    </location>
</feature>
<dbReference type="GO" id="GO:0055085">
    <property type="term" value="P:transmembrane transport"/>
    <property type="evidence" value="ECO:0007669"/>
    <property type="project" value="InterPro"/>
</dbReference>
<evidence type="ECO:0000256" key="1">
    <source>
        <dbReference type="ARBA" id="ARBA00004141"/>
    </source>
</evidence>
<protein>
    <submittedName>
        <fullName evidence="6">C4-dicarboxylate ABC transporter</fullName>
    </submittedName>
</protein>
<feature type="transmembrane region" description="Helical" evidence="5">
    <location>
        <begin position="7"/>
        <end position="28"/>
    </location>
</feature>
<dbReference type="CDD" id="cd09319">
    <property type="entry name" value="TDT_like_1"/>
    <property type="match status" value="1"/>
</dbReference>